<reference evidence="4" key="4">
    <citation type="submission" date="2024-05" db="EMBL/GenBank/DDBJ databases">
        <authorList>
            <person name="Sun Q."/>
            <person name="Zhou Y."/>
        </authorList>
    </citation>
    <scope>NUCLEOTIDE SEQUENCE</scope>
    <source>
        <strain evidence="4">CGMCC 1.18437</strain>
    </source>
</reference>
<dbReference type="AlphaFoldDB" id="A0A7W8KJ52"/>
<dbReference type="PANTHER" id="PTHR47706:SF9">
    <property type="entry name" value="NMRA-LIKE DOMAIN-CONTAINING PROTEIN-RELATED"/>
    <property type="match status" value="1"/>
</dbReference>
<dbReference type="GO" id="GO:0016491">
    <property type="term" value="F:oxidoreductase activity"/>
    <property type="evidence" value="ECO:0007669"/>
    <property type="project" value="UniProtKB-KW"/>
</dbReference>
<dbReference type="Proteomes" id="UP000619376">
    <property type="component" value="Unassembled WGS sequence"/>
</dbReference>
<proteinExistence type="predicted"/>
<evidence type="ECO:0000256" key="2">
    <source>
        <dbReference type="ARBA" id="ARBA00023002"/>
    </source>
</evidence>
<evidence type="ECO:0000259" key="3">
    <source>
        <dbReference type="Pfam" id="PF05368"/>
    </source>
</evidence>
<evidence type="ECO:0000313" key="4">
    <source>
        <dbReference type="EMBL" id="GHF64986.1"/>
    </source>
</evidence>
<evidence type="ECO:0000313" key="6">
    <source>
        <dbReference type="Proteomes" id="UP000539473"/>
    </source>
</evidence>
<reference evidence="5 6" key="3">
    <citation type="submission" date="2020-08" db="EMBL/GenBank/DDBJ databases">
        <title>Genomic Encyclopedia of Type Strains, Phase IV (KMG-IV): sequencing the most valuable type-strain genomes for metagenomic binning, comparative biology and taxonomic classification.</title>
        <authorList>
            <person name="Goeker M."/>
        </authorList>
    </citation>
    <scope>NUCLEOTIDE SEQUENCE [LARGE SCALE GENOMIC DNA]</scope>
    <source>
        <strain evidence="5 6">DSM 27521</strain>
    </source>
</reference>
<keyword evidence="2" id="KW-0560">Oxidoreductase</keyword>
<reference evidence="4" key="1">
    <citation type="journal article" date="2014" name="Int. J. Syst. Evol. Microbiol.">
        <title>Complete genome of a new Firmicutes species belonging to the dominant human colonic microbiota ('Ruminococcus bicirculans') reveals two chromosomes and a selective capacity to utilize plant glucans.</title>
        <authorList>
            <consortium name="NISC Comparative Sequencing Program"/>
            <person name="Wegmann U."/>
            <person name="Louis P."/>
            <person name="Goesmann A."/>
            <person name="Henrissat B."/>
            <person name="Duncan S.H."/>
            <person name="Flint H.J."/>
        </authorList>
    </citation>
    <scope>NUCLEOTIDE SEQUENCE</scope>
    <source>
        <strain evidence="4">CGMCC 1.18437</strain>
    </source>
</reference>
<organism evidence="5 6">
    <name type="scientific">Deinococcus metalli</name>
    <dbReference type="NCBI Taxonomy" id="1141878"/>
    <lineage>
        <taxon>Bacteria</taxon>
        <taxon>Thermotogati</taxon>
        <taxon>Deinococcota</taxon>
        <taxon>Deinococci</taxon>
        <taxon>Deinococcales</taxon>
        <taxon>Deinococcaceae</taxon>
        <taxon>Deinococcus</taxon>
    </lineage>
</organism>
<dbReference type="Gene3D" id="3.40.50.720">
    <property type="entry name" value="NAD(P)-binding Rossmann-like Domain"/>
    <property type="match status" value="1"/>
</dbReference>
<feature type="domain" description="NmrA-like" evidence="3">
    <location>
        <begin position="2"/>
        <end position="232"/>
    </location>
</feature>
<dbReference type="SUPFAM" id="SSF51735">
    <property type="entry name" value="NAD(P)-binding Rossmann-fold domains"/>
    <property type="match status" value="1"/>
</dbReference>
<dbReference type="EMBL" id="JACHFK010000021">
    <property type="protein sequence ID" value="MBB5379135.1"/>
    <property type="molecule type" value="Genomic_DNA"/>
</dbReference>
<evidence type="ECO:0000256" key="1">
    <source>
        <dbReference type="ARBA" id="ARBA00022857"/>
    </source>
</evidence>
<dbReference type="InterPro" id="IPR008030">
    <property type="entry name" value="NmrA-like"/>
</dbReference>
<dbReference type="RefSeq" id="WP_184116199.1">
    <property type="nucleotide sequence ID" value="NZ_BNAJ01000022.1"/>
</dbReference>
<dbReference type="PANTHER" id="PTHR47706">
    <property type="entry name" value="NMRA-LIKE FAMILY PROTEIN"/>
    <property type="match status" value="1"/>
</dbReference>
<evidence type="ECO:0000313" key="7">
    <source>
        <dbReference type="Proteomes" id="UP000619376"/>
    </source>
</evidence>
<dbReference type="InterPro" id="IPR036291">
    <property type="entry name" value="NAD(P)-bd_dom_sf"/>
</dbReference>
<name>A0A7W8KJ52_9DEIO</name>
<dbReference type="Gene3D" id="3.90.25.10">
    <property type="entry name" value="UDP-galactose 4-epimerase, domain 1"/>
    <property type="match status" value="1"/>
</dbReference>
<evidence type="ECO:0000313" key="5">
    <source>
        <dbReference type="EMBL" id="MBB5379135.1"/>
    </source>
</evidence>
<keyword evidence="1" id="KW-0521">NADP</keyword>
<dbReference type="Pfam" id="PF05368">
    <property type="entry name" value="NmrA"/>
    <property type="match status" value="1"/>
</dbReference>
<dbReference type="InterPro" id="IPR051609">
    <property type="entry name" value="NmrA/Isoflavone_reductase-like"/>
</dbReference>
<gene>
    <name evidence="4" type="ORF">GCM10017781_45970</name>
    <name evidence="5" type="ORF">HNQ07_004650</name>
</gene>
<sequence length="304" mass="32404">MAQTVLLVGATGMLGGRIAHHLLLQPDTTVRLLVRAADTPARLAALRPLRDQGAQLIVGDLADTASLDRATQEIDVIISAVQGGPEVIVGGQVALAQSGARQGVRRMLPSDYALDLFNATPGEHAMFDLRRTADEQIAATGIEQVNVLQGAFMEMFAPGAGVFDYDAGTVSFWGDGRQLIDATSVEDTARMVARVALDLGVPAGKFAFAGDRISLLDAARVIEHQTGQPFALHSLGSEAELRAAHTAALQDTSNPYASVMLAYQLYMLTGQTNLTHLQNDRYPDMPLETFTQFAARALPHTSVA</sequence>
<comment type="caution">
    <text evidence="5">The sequence shown here is derived from an EMBL/GenBank/DDBJ whole genome shotgun (WGS) entry which is preliminary data.</text>
</comment>
<keyword evidence="7" id="KW-1185">Reference proteome</keyword>
<accession>A0A7W8KJ52</accession>
<dbReference type="Proteomes" id="UP000539473">
    <property type="component" value="Unassembled WGS sequence"/>
</dbReference>
<reference evidence="7" key="2">
    <citation type="journal article" date="2019" name="Int. J. Syst. Evol. Microbiol.">
        <title>The Global Catalogue of Microorganisms (GCM) 10K type strain sequencing project: providing services to taxonomists for standard genome sequencing and annotation.</title>
        <authorList>
            <consortium name="The Broad Institute Genomics Platform"/>
            <consortium name="The Broad Institute Genome Sequencing Center for Infectious Disease"/>
            <person name="Wu L."/>
            <person name="Ma J."/>
        </authorList>
    </citation>
    <scope>NUCLEOTIDE SEQUENCE [LARGE SCALE GENOMIC DNA]</scope>
    <source>
        <strain evidence="7">CGMCC 1.18437</strain>
    </source>
</reference>
<dbReference type="EMBL" id="BNAJ01000022">
    <property type="protein sequence ID" value="GHF64986.1"/>
    <property type="molecule type" value="Genomic_DNA"/>
</dbReference>
<protein>
    <submittedName>
        <fullName evidence="5">Uncharacterized protein YbjT (DUF2867 family)</fullName>
    </submittedName>
</protein>